<dbReference type="Pfam" id="PF22526">
    <property type="entry name" value="DUF7000"/>
    <property type="match status" value="1"/>
</dbReference>
<organism evidence="2 3">
    <name type="scientific">Elizabethkingia ursingii</name>
    <dbReference type="NCBI Taxonomy" id="1756150"/>
    <lineage>
        <taxon>Bacteria</taxon>
        <taxon>Pseudomonadati</taxon>
        <taxon>Bacteroidota</taxon>
        <taxon>Flavobacteriia</taxon>
        <taxon>Flavobacteriales</taxon>
        <taxon>Weeksellaceae</taxon>
        <taxon>Elizabethkingia</taxon>
    </lineage>
</organism>
<comment type="caution">
    <text evidence="2">The sequence shown here is derived from an EMBL/GenBank/DDBJ whole genome shotgun (WGS) entry which is preliminary data.</text>
</comment>
<dbReference type="Proteomes" id="UP000190016">
    <property type="component" value="Unassembled WGS sequence"/>
</dbReference>
<feature type="domain" description="DUF7000" evidence="1">
    <location>
        <begin position="4"/>
        <end position="156"/>
    </location>
</feature>
<keyword evidence="3" id="KW-1185">Reference proteome</keyword>
<protein>
    <recommendedName>
        <fullName evidence="1">DUF7000 domain-containing protein</fullName>
    </recommendedName>
</protein>
<gene>
    <name evidence="2" type="ORF">BB021_06305</name>
</gene>
<reference evidence="2 3" key="1">
    <citation type="submission" date="2016-07" db="EMBL/GenBank/DDBJ databases">
        <title>Revisiting the Taxonomy of the Elizabethkingia Genus based on Whole-Genome Sequencing, Optical Mapping, and MALDI-TOF.</title>
        <authorList>
            <person name="Nicholson A.C."/>
        </authorList>
    </citation>
    <scope>NUCLEOTIDE SEQUENCE [LARGE SCALE GENOMIC DNA]</scope>
    <source>
        <strain evidence="2 3">C1558</strain>
    </source>
</reference>
<evidence type="ECO:0000259" key="1">
    <source>
        <dbReference type="Pfam" id="PF22526"/>
    </source>
</evidence>
<accession>A0ABX3N8Q1</accession>
<dbReference type="EMBL" id="MBDS01000014">
    <property type="protein sequence ID" value="OPB88972.1"/>
    <property type="molecule type" value="Genomic_DNA"/>
</dbReference>
<proteinExistence type="predicted"/>
<sequence>MKTLNDCIQVYKEQLEKKDIQKAYDGLMKYMMSLKASLSGAYADRFSFGNISFGYMDFTYFPFHNEFLRERKLRFGIVLNHEKMRFELWMMGQNAGVQKAYWELLKNSSWNKDKKKMPRYSILETVLMDTPDFNDLKELTRIIEVEAGHVSEAIINELQQLNIA</sequence>
<dbReference type="InterPro" id="IPR054269">
    <property type="entry name" value="DUF7000"/>
</dbReference>
<dbReference type="RefSeq" id="WP_078778539.1">
    <property type="nucleotide sequence ID" value="NZ_MBDS01000014.1"/>
</dbReference>
<evidence type="ECO:0000313" key="3">
    <source>
        <dbReference type="Proteomes" id="UP000190016"/>
    </source>
</evidence>
<name>A0ABX3N8Q1_9FLAO</name>
<evidence type="ECO:0000313" key="2">
    <source>
        <dbReference type="EMBL" id="OPB88972.1"/>
    </source>
</evidence>